<reference evidence="2" key="1">
    <citation type="submission" date="2018-05" db="EMBL/GenBank/DDBJ databases">
        <authorList>
            <person name="Lanie J.A."/>
            <person name="Ng W.-L."/>
            <person name="Kazmierczak K.M."/>
            <person name="Andrzejewski T.M."/>
            <person name="Davidsen T.M."/>
            <person name="Wayne K.J."/>
            <person name="Tettelin H."/>
            <person name="Glass J.I."/>
            <person name="Rusch D."/>
            <person name="Podicherti R."/>
            <person name="Tsui H.-C.T."/>
            <person name="Winkler M.E."/>
        </authorList>
    </citation>
    <scope>NUCLEOTIDE SEQUENCE</scope>
</reference>
<evidence type="ECO:0000256" key="1">
    <source>
        <dbReference type="SAM" id="Phobius"/>
    </source>
</evidence>
<sequence>MFSRLSARSLQYIHLSDKSFKKWEVYFYIIIFVAAAILRLWDLGSVTLHHDESIHAFWSWQLAFEGHYIHD</sequence>
<proteinExistence type="predicted"/>
<keyword evidence="1" id="KW-1133">Transmembrane helix</keyword>
<evidence type="ECO:0000313" key="2">
    <source>
        <dbReference type="EMBL" id="SVE33755.1"/>
    </source>
</evidence>
<feature type="non-terminal residue" evidence="2">
    <location>
        <position position="71"/>
    </location>
</feature>
<evidence type="ECO:0008006" key="3">
    <source>
        <dbReference type="Google" id="ProtNLM"/>
    </source>
</evidence>
<organism evidence="2">
    <name type="scientific">marine metagenome</name>
    <dbReference type="NCBI Taxonomy" id="408172"/>
    <lineage>
        <taxon>unclassified sequences</taxon>
        <taxon>metagenomes</taxon>
        <taxon>ecological metagenomes</taxon>
    </lineage>
</organism>
<dbReference type="InterPro" id="IPR019962">
    <property type="entry name" value="CHP03663"/>
</dbReference>
<gene>
    <name evidence="2" type="ORF">METZ01_LOCUS486609</name>
</gene>
<accession>A0A383CPM2</accession>
<dbReference type="PANTHER" id="PTHR41710:SF2">
    <property type="entry name" value="GLYCOSYL TRANSFERASE FAMILY 39_83 DOMAIN-CONTAINING PROTEIN"/>
    <property type="match status" value="1"/>
</dbReference>
<protein>
    <recommendedName>
        <fullName evidence="3">Glycosyltransferase RgtA/B/C/D-like domain-containing protein</fullName>
    </recommendedName>
</protein>
<feature type="transmembrane region" description="Helical" evidence="1">
    <location>
        <begin position="25"/>
        <end position="41"/>
    </location>
</feature>
<name>A0A383CPM2_9ZZZZ</name>
<keyword evidence="1" id="KW-0812">Transmembrane</keyword>
<dbReference type="AlphaFoldDB" id="A0A383CPM2"/>
<keyword evidence="1" id="KW-0472">Membrane</keyword>
<dbReference type="PANTHER" id="PTHR41710">
    <property type="entry name" value="GLYCOSYL TRANSFERASE, FAMILY 39"/>
    <property type="match status" value="1"/>
</dbReference>
<dbReference type="EMBL" id="UINC01210333">
    <property type="protein sequence ID" value="SVE33755.1"/>
    <property type="molecule type" value="Genomic_DNA"/>
</dbReference>